<evidence type="ECO:0000313" key="2">
    <source>
        <dbReference type="EMBL" id="MBT1697792.1"/>
    </source>
</evidence>
<dbReference type="PANTHER" id="PTHR44103:SF1">
    <property type="entry name" value="PROPROTEIN CONVERTASE P"/>
    <property type="match status" value="1"/>
</dbReference>
<keyword evidence="1" id="KW-0732">Signal</keyword>
<dbReference type="InterPro" id="IPR013517">
    <property type="entry name" value="FG-GAP"/>
</dbReference>
<sequence length="502" mass="56338">MRSVLLSMFTLLLNLGLLCSCEQKSPEHLAKQYCGSCHTYPEPALLDKRTWEKGVLPQMAFRMGVDYSLLKDVSQQDMPEVMKALPDKAMVTQEEWIAIRDFYLQHAPDSLTQPAHEVLPEQKQFTASAVRLSGNPLPLLTLVQYDSSTHRIFAGTRLSKLYRLSADFTVEDSFQLQSPPSHILFGKNNELIISCMGIMDPNDQPAGKIIRLNTAKYEQAVLIDSIKRPVHLRQADLNNDGLDDLVVAAFGNYTGALLAYERSADGYKRHTVHMLPGTRKTIVDDFNNDGLNDILALITQGDEQITLFINEGDFRFSPQVLLRFPPVYGSSYVERCDFNGDGKFDILYSNGDNADYSSIFKPYHGVRLFLNDGNNHFKESWFHAMPGASQAVARDFDQDGDVDVAAIAFFPDLKDHPEQGFFYFENNNGKLLPQITSLASAGRWLTLEATDYDRDGDEDLLLGALDFAAGVPDSLLQRWQTARTSILVLRNTSPADHSDLHK</sequence>
<proteinExistence type="predicted"/>
<comment type="caution">
    <text evidence="2">The sequence shown here is derived from an EMBL/GenBank/DDBJ whole genome shotgun (WGS) entry which is preliminary data.</text>
</comment>
<dbReference type="Pfam" id="PF13517">
    <property type="entry name" value="FG-GAP_3"/>
    <property type="match status" value="2"/>
</dbReference>
<accession>A0AAP2GPT5</accession>
<dbReference type="AlphaFoldDB" id="A0AAP2GPT5"/>
<gene>
    <name evidence="2" type="ORF">KK083_12945</name>
</gene>
<dbReference type="Gene3D" id="2.130.10.130">
    <property type="entry name" value="Integrin alpha, N-terminal"/>
    <property type="match status" value="2"/>
</dbReference>
<dbReference type="EMBL" id="JAHESF010000011">
    <property type="protein sequence ID" value="MBT1697792.1"/>
    <property type="molecule type" value="Genomic_DNA"/>
</dbReference>
<keyword evidence="3" id="KW-1185">Reference proteome</keyword>
<dbReference type="RefSeq" id="WP_254163665.1">
    <property type="nucleotide sequence ID" value="NZ_JAHESF010000011.1"/>
</dbReference>
<dbReference type="PROSITE" id="PS51257">
    <property type="entry name" value="PROKAR_LIPOPROTEIN"/>
    <property type="match status" value="1"/>
</dbReference>
<organism evidence="2 3">
    <name type="scientific">Chryseosolibacter histidini</name>
    <dbReference type="NCBI Taxonomy" id="2782349"/>
    <lineage>
        <taxon>Bacteria</taxon>
        <taxon>Pseudomonadati</taxon>
        <taxon>Bacteroidota</taxon>
        <taxon>Cytophagia</taxon>
        <taxon>Cytophagales</taxon>
        <taxon>Chryseotaleaceae</taxon>
        <taxon>Chryseosolibacter</taxon>
    </lineage>
</organism>
<dbReference type="InterPro" id="IPR028994">
    <property type="entry name" value="Integrin_alpha_N"/>
</dbReference>
<protein>
    <submittedName>
        <fullName evidence="2">VCBS repeat-containing protein</fullName>
    </submittedName>
</protein>
<reference evidence="2 3" key="1">
    <citation type="submission" date="2021-05" db="EMBL/GenBank/DDBJ databases">
        <title>A Polyphasic approach of four new species of the genus Ohtaekwangia: Ohtaekwangia histidinii sp. nov., Ohtaekwangia cretensis sp. nov., Ohtaekwangia indiensis sp. nov., Ohtaekwangia reichenbachii sp. nov. from diverse environment.</title>
        <authorList>
            <person name="Octaviana S."/>
        </authorList>
    </citation>
    <scope>NUCLEOTIDE SEQUENCE [LARGE SCALE GENOMIC DNA]</scope>
    <source>
        <strain evidence="2 3">PWU4</strain>
    </source>
</reference>
<evidence type="ECO:0000313" key="3">
    <source>
        <dbReference type="Proteomes" id="UP001319200"/>
    </source>
</evidence>
<name>A0AAP2GPT5_9BACT</name>
<dbReference type="SUPFAM" id="SSF69318">
    <property type="entry name" value="Integrin alpha N-terminal domain"/>
    <property type="match status" value="1"/>
</dbReference>
<dbReference type="PANTHER" id="PTHR44103">
    <property type="entry name" value="PROPROTEIN CONVERTASE P"/>
    <property type="match status" value="1"/>
</dbReference>
<dbReference type="Proteomes" id="UP001319200">
    <property type="component" value="Unassembled WGS sequence"/>
</dbReference>
<evidence type="ECO:0000256" key="1">
    <source>
        <dbReference type="ARBA" id="ARBA00022729"/>
    </source>
</evidence>